<dbReference type="Pfam" id="PF08352">
    <property type="entry name" value="oligo_HPY"/>
    <property type="match status" value="1"/>
</dbReference>
<dbReference type="RefSeq" id="WP_245779655.1">
    <property type="nucleotide sequence ID" value="NZ_FOYM01000006.1"/>
</dbReference>
<keyword evidence="8" id="KW-1278">Translocase</keyword>
<accession>A0A1I6D765</accession>
<dbReference type="CDD" id="cd03257">
    <property type="entry name" value="ABC_NikE_OppD_transporters"/>
    <property type="match status" value="1"/>
</dbReference>
<name>A0A1I6D765_9FIRM</name>
<evidence type="ECO:0000256" key="9">
    <source>
        <dbReference type="ARBA" id="ARBA00023136"/>
    </source>
</evidence>
<feature type="domain" description="ABC transporter" evidence="10">
    <location>
        <begin position="1"/>
        <end position="236"/>
    </location>
</feature>
<dbReference type="Pfam" id="PF00005">
    <property type="entry name" value="ABC_tran"/>
    <property type="match status" value="1"/>
</dbReference>
<dbReference type="GO" id="GO:0015833">
    <property type="term" value="P:peptide transport"/>
    <property type="evidence" value="ECO:0007669"/>
    <property type="project" value="InterPro"/>
</dbReference>
<comment type="similarity">
    <text evidence="2">Belongs to the ABC transporter superfamily.</text>
</comment>
<evidence type="ECO:0000313" key="12">
    <source>
        <dbReference type="Proteomes" id="UP000199584"/>
    </source>
</evidence>
<keyword evidence="5" id="KW-0997">Cell inner membrane</keyword>
<dbReference type="InterPro" id="IPR003439">
    <property type="entry name" value="ABC_transporter-like_ATP-bd"/>
</dbReference>
<keyword evidence="9" id="KW-0472">Membrane</keyword>
<dbReference type="FunFam" id="3.40.50.300:FF:000016">
    <property type="entry name" value="Oligopeptide ABC transporter ATP-binding component"/>
    <property type="match status" value="1"/>
</dbReference>
<proteinExistence type="inferred from homology"/>
<dbReference type="InterPro" id="IPR050388">
    <property type="entry name" value="ABC_Ni/Peptide_Import"/>
</dbReference>
<dbReference type="SMART" id="SM00382">
    <property type="entry name" value="AAA"/>
    <property type="match status" value="1"/>
</dbReference>
<keyword evidence="6" id="KW-0547">Nucleotide-binding</keyword>
<dbReference type="GO" id="GO:0005524">
    <property type="term" value="F:ATP binding"/>
    <property type="evidence" value="ECO:0007669"/>
    <property type="project" value="UniProtKB-KW"/>
</dbReference>
<reference evidence="12" key="1">
    <citation type="submission" date="2016-10" db="EMBL/GenBank/DDBJ databases">
        <authorList>
            <person name="Varghese N."/>
            <person name="Submissions S."/>
        </authorList>
    </citation>
    <scope>NUCLEOTIDE SEQUENCE [LARGE SCALE GENOMIC DNA]</scope>
    <source>
        <strain evidence="12">DSM 3669</strain>
    </source>
</reference>
<dbReference type="InterPro" id="IPR013563">
    <property type="entry name" value="Oligopep_ABC_C"/>
</dbReference>
<dbReference type="InterPro" id="IPR027417">
    <property type="entry name" value="P-loop_NTPase"/>
</dbReference>
<evidence type="ECO:0000313" key="11">
    <source>
        <dbReference type="EMBL" id="SFR01289.1"/>
    </source>
</evidence>
<dbReference type="AlphaFoldDB" id="A0A1I6D765"/>
<evidence type="ECO:0000256" key="8">
    <source>
        <dbReference type="ARBA" id="ARBA00022967"/>
    </source>
</evidence>
<dbReference type="InterPro" id="IPR003593">
    <property type="entry name" value="AAA+_ATPase"/>
</dbReference>
<evidence type="ECO:0000256" key="7">
    <source>
        <dbReference type="ARBA" id="ARBA00022840"/>
    </source>
</evidence>
<keyword evidence="4" id="KW-1003">Cell membrane</keyword>
<evidence type="ECO:0000256" key="1">
    <source>
        <dbReference type="ARBA" id="ARBA00004202"/>
    </source>
</evidence>
<protein>
    <submittedName>
        <fullName evidence="11">Peptide/nickel transport system ATP-binding protein</fullName>
    </submittedName>
</protein>
<evidence type="ECO:0000256" key="2">
    <source>
        <dbReference type="ARBA" id="ARBA00005417"/>
    </source>
</evidence>
<dbReference type="Proteomes" id="UP000199584">
    <property type="component" value="Unassembled WGS sequence"/>
</dbReference>
<evidence type="ECO:0000256" key="6">
    <source>
        <dbReference type="ARBA" id="ARBA00022741"/>
    </source>
</evidence>
<dbReference type="PROSITE" id="PS50893">
    <property type="entry name" value="ABC_TRANSPORTER_2"/>
    <property type="match status" value="1"/>
</dbReference>
<keyword evidence="7 11" id="KW-0067">ATP-binding</keyword>
<dbReference type="PROSITE" id="PS00211">
    <property type="entry name" value="ABC_TRANSPORTER_1"/>
    <property type="match status" value="1"/>
</dbReference>
<keyword evidence="12" id="KW-1185">Reference proteome</keyword>
<sequence length="314" mass="33954">MVKAVNGVSFDVKSGRTLAIVGESGSGKTVTVLSLLGLIDPPGKIVSGEIYLDGRNLLGLSREELRRLRGKDMALVFQDPMTSLNPVFTIGTQITETLICHMGIAGAEAKIEAIEMLKRVGLPHPEKIIKRYPFQLSGGQRQRVMIALALSMNPRVLIADEPTTALDVTVQAQILYEMRQLIKDCRAGVILITHDLGVVAELADEVAVMYAGSIVEYGDVYEIFDNPLHPYTKALLKSIPRLGTKDEVLRPVLGQPPSLIDLPGRCAFLPRCEHGAGGCRAGVPSLEEIIPGHAVACHRVITAKPEEVTLRALA</sequence>
<dbReference type="Gene3D" id="3.40.50.300">
    <property type="entry name" value="P-loop containing nucleotide triphosphate hydrolases"/>
    <property type="match status" value="1"/>
</dbReference>
<dbReference type="SUPFAM" id="SSF52540">
    <property type="entry name" value="P-loop containing nucleoside triphosphate hydrolases"/>
    <property type="match status" value="1"/>
</dbReference>
<dbReference type="GO" id="GO:0005886">
    <property type="term" value="C:plasma membrane"/>
    <property type="evidence" value="ECO:0007669"/>
    <property type="project" value="UniProtKB-SubCell"/>
</dbReference>
<dbReference type="NCBIfam" id="TIGR01727">
    <property type="entry name" value="oligo_HPY"/>
    <property type="match status" value="1"/>
</dbReference>
<dbReference type="PANTHER" id="PTHR43297:SF14">
    <property type="entry name" value="ATPASE AAA-TYPE CORE DOMAIN-CONTAINING PROTEIN"/>
    <property type="match status" value="1"/>
</dbReference>
<dbReference type="STRING" id="39060.SAMN05660706_106107"/>
<dbReference type="GO" id="GO:0016887">
    <property type="term" value="F:ATP hydrolysis activity"/>
    <property type="evidence" value="ECO:0007669"/>
    <property type="project" value="InterPro"/>
</dbReference>
<dbReference type="EMBL" id="FOYM01000006">
    <property type="protein sequence ID" value="SFR01289.1"/>
    <property type="molecule type" value="Genomic_DNA"/>
</dbReference>
<comment type="subcellular location">
    <subcellularLocation>
        <location evidence="1">Cell membrane</location>
        <topology evidence="1">Peripheral membrane protein</topology>
    </subcellularLocation>
</comment>
<keyword evidence="3" id="KW-0813">Transport</keyword>
<evidence type="ECO:0000259" key="10">
    <source>
        <dbReference type="PROSITE" id="PS50893"/>
    </source>
</evidence>
<dbReference type="InterPro" id="IPR017871">
    <property type="entry name" value="ABC_transporter-like_CS"/>
</dbReference>
<evidence type="ECO:0000256" key="4">
    <source>
        <dbReference type="ARBA" id="ARBA00022475"/>
    </source>
</evidence>
<organism evidence="11 12">
    <name type="scientific">Desulfoscipio geothermicus DSM 3669</name>
    <dbReference type="NCBI Taxonomy" id="1121426"/>
    <lineage>
        <taxon>Bacteria</taxon>
        <taxon>Bacillati</taxon>
        <taxon>Bacillota</taxon>
        <taxon>Clostridia</taxon>
        <taxon>Eubacteriales</taxon>
        <taxon>Desulfallaceae</taxon>
        <taxon>Desulfoscipio</taxon>
    </lineage>
</organism>
<evidence type="ECO:0000256" key="3">
    <source>
        <dbReference type="ARBA" id="ARBA00022448"/>
    </source>
</evidence>
<evidence type="ECO:0000256" key="5">
    <source>
        <dbReference type="ARBA" id="ARBA00022519"/>
    </source>
</evidence>
<gene>
    <name evidence="11" type="ORF">SAMN05660706_106107</name>
</gene>
<dbReference type="PANTHER" id="PTHR43297">
    <property type="entry name" value="OLIGOPEPTIDE TRANSPORT ATP-BINDING PROTEIN APPD"/>
    <property type="match status" value="1"/>
</dbReference>